<keyword evidence="2" id="KW-0378">Hydrolase</keyword>
<dbReference type="RefSeq" id="WP_110386201.1">
    <property type="nucleotide sequence ID" value="NZ_JACHVZ010000018.1"/>
</dbReference>
<dbReference type="InterPro" id="IPR002641">
    <property type="entry name" value="PNPLA_dom"/>
</dbReference>
<dbReference type="PROSITE" id="PS51635">
    <property type="entry name" value="PNPLA"/>
    <property type="match status" value="1"/>
</dbReference>
<feature type="short sequence motif" description="DGA/G" evidence="2">
    <location>
        <begin position="182"/>
        <end position="184"/>
    </location>
</feature>
<dbReference type="PANTHER" id="PTHR24138">
    <property type="entry name" value="INTRACELLLAR PHOSPHOLIPASE A FAMILY"/>
    <property type="match status" value="1"/>
</dbReference>
<proteinExistence type="predicted"/>
<evidence type="ECO:0000259" key="3">
    <source>
        <dbReference type="PROSITE" id="PS51635"/>
    </source>
</evidence>
<dbReference type="Proteomes" id="UP000533533">
    <property type="component" value="Unassembled WGS sequence"/>
</dbReference>
<keyword evidence="2" id="KW-0442">Lipid degradation</keyword>
<comment type="caution">
    <text evidence="4">The sequence shown here is derived from an EMBL/GenBank/DDBJ whole genome shotgun (WGS) entry which is preliminary data.</text>
</comment>
<dbReference type="InterPro" id="IPR047156">
    <property type="entry name" value="Teg/CotR/CapV-like"/>
</dbReference>
<protein>
    <submittedName>
        <fullName evidence="4">Acylesterase/phospholipase RssA</fullName>
    </submittedName>
</protein>
<keyword evidence="5" id="KW-1185">Reference proteome</keyword>
<dbReference type="Gene3D" id="3.40.1090.10">
    <property type="entry name" value="Cytosolic phospholipase A2 catalytic domain"/>
    <property type="match status" value="1"/>
</dbReference>
<feature type="short sequence motif" description="GXSXG" evidence="2">
    <location>
        <begin position="49"/>
        <end position="53"/>
    </location>
</feature>
<feature type="active site" description="Nucleophile" evidence="2">
    <location>
        <position position="51"/>
    </location>
</feature>
<accession>A0ABR6FV09</accession>
<keyword evidence="1 2" id="KW-0443">Lipid metabolism</keyword>
<feature type="short sequence motif" description="GXGXXG" evidence="2">
    <location>
        <begin position="17"/>
        <end position="22"/>
    </location>
</feature>
<dbReference type="PANTHER" id="PTHR24138:SF10">
    <property type="entry name" value="PHOSPHOLIPASE A2"/>
    <property type="match status" value="1"/>
</dbReference>
<dbReference type="CDD" id="cd07199">
    <property type="entry name" value="Pat17_PNPLA8_PNPLA9_like"/>
    <property type="match status" value="1"/>
</dbReference>
<sequence length="337" mass="36669">MDDQQNPTPFHILALLGGGYRGLYTATILRRLEQSFGQPLARHFDLICGTSAGGLLALGLAAEIPAEDLETMFLRDGKRIFDSRGPLRRIIGKWVIARHSPAGLRDVLTEKLGTKMMGDLRHRVLIPAVNYSKGGGQFFKTPHLPKYETDHQHSLVDVGLATAAAPTYFPLHRIDGIGVFADGGLVANSPGSVGLHEARRLLRVDDNVPVRVLSIGTMTRGATVRGSARLDRGIFLWGARIFDLVISAQEIAVHDMLTHVLGSNYFRIDDNATPDQSRDIEKLDVVTAGATHVLRERGAHAAQRVLGDPALEAFRNHLATPPMFYHGANKNAGAVSC</sequence>
<name>A0ABR6FV09_9BURK</name>
<dbReference type="InterPro" id="IPR016035">
    <property type="entry name" value="Acyl_Trfase/lysoPLipase"/>
</dbReference>
<evidence type="ECO:0000256" key="2">
    <source>
        <dbReference type="PROSITE-ProRule" id="PRU01161"/>
    </source>
</evidence>
<feature type="domain" description="PNPLA" evidence="3">
    <location>
        <begin position="13"/>
        <end position="195"/>
    </location>
</feature>
<dbReference type="NCBIfam" id="NF041079">
    <property type="entry name" value="CBASS_lipase"/>
    <property type="match status" value="1"/>
</dbReference>
<dbReference type="SUPFAM" id="SSF52151">
    <property type="entry name" value="FabD/lysophospholipase-like"/>
    <property type="match status" value="1"/>
</dbReference>
<dbReference type="Pfam" id="PF01734">
    <property type="entry name" value="Patatin"/>
    <property type="match status" value="1"/>
</dbReference>
<gene>
    <name evidence="4" type="ORF">FHX59_005751</name>
</gene>
<evidence type="ECO:0000313" key="5">
    <source>
        <dbReference type="Proteomes" id="UP000533533"/>
    </source>
</evidence>
<dbReference type="EMBL" id="JACHVZ010000018">
    <property type="protein sequence ID" value="MBB2931281.1"/>
    <property type="molecule type" value="Genomic_DNA"/>
</dbReference>
<evidence type="ECO:0000313" key="4">
    <source>
        <dbReference type="EMBL" id="MBB2931281.1"/>
    </source>
</evidence>
<organism evidence="4 5">
    <name type="scientific">Paraburkholderia silvatlantica</name>
    <dbReference type="NCBI Taxonomy" id="321895"/>
    <lineage>
        <taxon>Bacteria</taxon>
        <taxon>Pseudomonadati</taxon>
        <taxon>Pseudomonadota</taxon>
        <taxon>Betaproteobacteria</taxon>
        <taxon>Burkholderiales</taxon>
        <taxon>Burkholderiaceae</taxon>
        <taxon>Paraburkholderia</taxon>
    </lineage>
</organism>
<reference evidence="4 5" key="1">
    <citation type="submission" date="2020-08" db="EMBL/GenBank/DDBJ databases">
        <title>Genomic Encyclopedia of Type Strains, Phase IV (KMG-V): Genome sequencing to study the core and pangenomes of soil and plant-associated prokaryotes.</title>
        <authorList>
            <person name="Whitman W."/>
        </authorList>
    </citation>
    <scope>NUCLEOTIDE SEQUENCE [LARGE SCALE GENOMIC DNA]</scope>
    <source>
        <strain evidence="4 5">SRMrh-85</strain>
    </source>
</reference>
<feature type="active site" description="Proton acceptor" evidence="2">
    <location>
        <position position="182"/>
    </location>
</feature>
<evidence type="ECO:0000256" key="1">
    <source>
        <dbReference type="ARBA" id="ARBA00023098"/>
    </source>
</evidence>